<evidence type="ECO:0000313" key="12">
    <source>
        <dbReference type="Proteomes" id="UP001303373"/>
    </source>
</evidence>
<sequence>MRFPTALTAVTLFANALAAPANHVRHEKRGVPLNHVRRRVESEAIIPIRIALKQSNLETGHDMLMDVSSPQSPNYGKHMTAEQVHAHFAPADETVALVKEWLLSSGLNHGDILHYENKGWLAIDVPARHAEKLFSTEYYEHDGPDAKTRVGCDEYYLPARLAEHIDFIKPGVKLSAPLKKRVIERGEDGSKHRPHWPGPPGWPYHYQHHDPHGYPPGAGSLPPSLQHCDVNMTITCIKALYNIPDATKSQSVNVMGLYESYDAFSQADLDLFFKHFAPNVPQGTTPTIYSVDGGTAPVAAADPRNGGESDIDIDIAYGLIYPQTVVVYEVDDLPNSSGLTNKTGYFNDFLDAVDGSYCKYTAYGITGNSPSIDPVYPDTEDGGYKGNLQCGTYPLTRVVSISYGEAEITLPIPYTKRQCNEIMKLGLQGHSLLVASGDYGVASFPGSNGDQYGCLSNEKYGENGTIYNPDNLSGCPYMTSVGATRLYPGQTVKDAESAMQVNLTAYNAATGSGGTDPTLQFFASSGGFSNYYTPPEYQKAAVDAYLATHNTLPYYIANKDASNIGENGGVYNRAGRGWPDVSANGAFLEIYNNETLYHFFGTSLSSPIFGSVLTLINEERTAVGKGPVGFVNPVLYENPHVLNDITNGSNPNCGSSGFYASKGWDPVTGLGTPSYPRMLELFMKLP</sequence>
<dbReference type="Proteomes" id="UP001303373">
    <property type="component" value="Chromosome 14"/>
</dbReference>
<accession>A0AAQ3MBX3</accession>
<dbReference type="AlphaFoldDB" id="A0AAQ3MBX3"/>
<keyword evidence="3 8" id="KW-0479">Metal-binding</keyword>
<keyword evidence="9" id="KW-0732">Signal</keyword>
<evidence type="ECO:0000256" key="5">
    <source>
        <dbReference type="ARBA" id="ARBA00022825"/>
    </source>
</evidence>
<dbReference type="EMBL" id="CP138593">
    <property type="protein sequence ID" value="WPH04960.1"/>
    <property type="molecule type" value="Genomic_DNA"/>
</dbReference>
<dbReference type="GO" id="GO:0046872">
    <property type="term" value="F:metal ion binding"/>
    <property type="evidence" value="ECO:0007669"/>
    <property type="project" value="UniProtKB-UniRule"/>
</dbReference>
<keyword evidence="6 8" id="KW-0106">Calcium</keyword>
<proteinExistence type="predicted"/>
<feature type="active site" description="Charge relay system" evidence="8">
    <location>
        <position position="308"/>
    </location>
</feature>
<keyword evidence="7" id="KW-0865">Zymogen</keyword>
<dbReference type="PANTHER" id="PTHR14218">
    <property type="entry name" value="PROTEASE S8 TRIPEPTIDYL PEPTIDASE I CLN2"/>
    <property type="match status" value="1"/>
</dbReference>
<feature type="active site" description="Charge relay system" evidence="8">
    <location>
        <position position="312"/>
    </location>
</feature>
<feature type="binding site" evidence="8">
    <location>
        <position position="663"/>
    </location>
    <ligand>
        <name>Ca(2+)</name>
        <dbReference type="ChEBI" id="CHEBI:29108"/>
    </ligand>
</feature>
<comment type="cofactor">
    <cofactor evidence="8">
        <name>Ca(2+)</name>
        <dbReference type="ChEBI" id="CHEBI:29108"/>
    </cofactor>
    <text evidence="8">Binds 1 Ca(2+) ion per subunit.</text>
</comment>
<name>A0AAQ3MBX3_9PEZI</name>
<dbReference type="Pfam" id="PF09286">
    <property type="entry name" value="Pro-kuma_activ"/>
    <property type="match status" value="1"/>
</dbReference>
<evidence type="ECO:0000256" key="9">
    <source>
        <dbReference type="SAM" id="SignalP"/>
    </source>
</evidence>
<dbReference type="GO" id="GO:0004252">
    <property type="term" value="F:serine-type endopeptidase activity"/>
    <property type="evidence" value="ECO:0007669"/>
    <property type="project" value="UniProtKB-UniRule"/>
</dbReference>
<dbReference type="GO" id="GO:0008240">
    <property type="term" value="F:tripeptidyl-peptidase activity"/>
    <property type="evidence" value="ECO:0007669"/>
    <property type="project" value="TreeGrafter"/>
</dbReference>
<evidence type="ECO:0000256" key="7">
    <source>
        <dbReference type="ARBA" id="ARBA00023145"/>
    </source>
</evidence>
<evidence type="ECO:0000256" key="1">
    <source>
        <dbReference type="ARBA" id="ARBA00004239"/>
    </source>
</evidence>
<dbReference type="InterPro" id="IPR015366">
    <property type="entry name" value="S53_propep"/>
</dbReference>
<comment type="subcellular location">
    <subcellularLocation>
        <location evidence="1">Secreted</location>
        <location evidence="1">Extracellular space</location>
    </subcellularLocation>
</comment>
<feature type="binding site" evidence="8">
    <location>
        <position position="665"/>
    </location>
    <ligand>
        <name>Ca(2+)</name>
        <dbReference type="ChEBI" id="CHEBI:29108"/>
    </ligand>
</feature>
<reference evidence="11 12" key="1">
    <citation type="submission" date="2023-11" db="EMBL/GenBank/DDBJ databases">
        <title>An acidophilic fungus is an integral part of prey digestion in a carnivorous sundew plant.</title>
        <authorList>
            <person name="Tsai I.J."/>
        </authorList>
    </citation>
    <scope>NUCLEOTIDE SEQUENCE [LARGE SCALE GENOMIC DNA]</scope>
    <source>
        <strain evidence="11">169a</strain>
    </source>
</reference>
<dbReference type="InterPro" id="IPR030400">
    <property type="entry name" value="Sedolisin_dom"/>
</dbReference>
<dbReference type="CDD" id="cd11377">
    <property type="entry name" value="Pro-peptidase_S53"/>
    <property type="match status" value="1"/>
</dbReference>
<keyword evidence="4 8" id="KW-0378">Hydrolase</keyword>
<evidence type="ECO:0000256" key="4">
    <source>
        <dbReference type="ARBA" id="ARBA00022801"/>
    </source>
</evidence>
<dbReference type="InterPro" id="IPR050819">
    <property type="entry name" value="Tripeptidyl-peptidase_I"/>
</dbReference>
<dbReference type="InterPro" id="IPR036852">
    <property type="entry name" value="Peptidase_S8/S53_dom_sf"/>
</dbReference>
<keyword evidence="5 8" id="KW-0720">Serine protease</keyword>
<feature type="binding site" evidence="8">
    <location>
        <position position="644"/>
    </location>
    <ligand>
        <name>Ca(2+)</name>
        <dbReference type="ChEBI" id="CHEBI:29108"/>
    </ligand>
</feature>
<dbReference type="GO" id="GO:0006508">
    <property type="term" value="P:proteolysis"/>
    <property type="evidence" value="ECO:0007669"/>
    <property type="project" value="UniProtKB-KW"/>
</dbReference>
<evidence type="ECO:0000256" key="8">
    <source>
        <dbReference type="PROSITE-ProRule" id="PRU01032"/>
    </source>
</evidence>
<evidence type="ECO:0000256" key="6">
    <source>
        <dbReference type="ARBA" id="ARBA00022837"/>
    </source>
</evidence>
<dbReference type="PANTHER" id="PTHR14218:SF19">
    <property type="entry name" value="SERINE PROTEASE AORO, PUTATIVE (AFU_ORTHOLOGUE AFUA_6G10250)-RELATED"/>
    <property type="match status" value="1"/>
</dbReference>
<keyword evidence="2 8" id="KW-0645">Protease</keyword>
<keyword evidence="12" id="KW-1185">Reference proteome</keyword>
<evidence type="ECO:0000256" key="3">
    <source>
        <dbReference type="ARBA" id="ARBA00022723"/>
    </source>
</evidence>
<evidence type="ECO:0000256" key="2">
    <source>
        <dbReference type="ARBA" id="ARBA00022670"/>
    </source>
</evidence>
<feature type="binding site" evidence="8">
    <location>
        <position position="645"/>
    </location>
    <ligand>
        <name>Ca(2+)</name>
        <dbReference type="ChEBI" id="CHEBI:29108"/>
    </ligand>
</feature>
<dbReference type="GO" id="GO:0005576">
    <property type="term" value="C:extracellular region"/>
    <property type="evidence" value="ECO:0007669"/>
    <property type="project" value="UniProtKB-SubCell"/>
</dbReference>
<feature type="chain" id="PRO_5042872178" evidence="9">
    <location>
        <begin position="19"/>
        <end position="686"/>
    </location>
</feature>
<dbReference type="Gene3D" id="3.40.50.200">
    <property type="entry name" value="Peptidase S8/S53 domain"/>
    <property type="match status" value="1"/>
</dbReference>
<dbReference type="SUPFAM" id="SSF52743">
    <property type="entry name" value="Subtilisin-like"/>
    <property type="match status" value="1"/>
</dbReference>
<feature type="domain" description="Peptidase S53" evidence="10">
    <location>
        <begin position="231"/>
        <end position="685"/>
    </location>
</feature>
<dbReference type="CDD" id="cd04056">
    <property type="entry name" value="Peptidases_S53"/>
    <property type="match status" value="1"/>
</dbReference>
<organism evidence="11 12">
    <name type="scientific">Acrodontium crateriforme</name>
    <dbReference type="NCBI Taxonomy" id="150365"/>
    <lineage>
        <taxon>Eukaryota</taxon>
        <taxon>Fungi</taxon>
        <taxon>Dikarya</taxon>
        <taxon>Ascomycota</taxon>
        <taxon>Pezizomycotina</taxon>
        <taxon>Dothideomycetes</taxon>
        <taxon>Dothideomycetidae</taxon>
        <taxon>Mycosphaerellales</taxon>
        <taxon>Teratosphaeriaceae</taxon>
        <taxon>Acrodontium</taxon>
    </lineage>
</organism>
<dbReference type="PROSITE" id="PS51695">
    <property type="entry name" value="SEDOLISIN"/>
    <property type="match status" value="1"/>
</dbReference>
<evidence type="ECO:0000259" key="10">
    <source>
        <dbReference type="PROSITE" id="PS51695"/>
    </source>
</evidence>
<gene>
    <name evidence="11" type="ORF">R9X50_00785700</name>
</gene>
<protein>
    <submittedName>
        <fullName evidence="11">Aorsin</fullName>
    </submittedName>
</protein>
<evidence type="ECO:0000313" key="11">
    <source>
        <dbReference type="EMBL" id="WPH04960.1"/>
    </source>
</evidence>
<feature type="signal peptide" evidence="9">
    <location>
        <begin position="1"/>
        <end position="18"/>
    </location>
</feature>
<feature type="active site" description="Charge relay system" evidence="8">
    <location>
        <position position="603"/>
    </location>
</feature>
<dbReference type="SUPFAM" id="SSF54897">
    <property type="entry name" value="Protease propeptides/inhibitors"/>
    <property type="match status" value="1"/>
</dbReference>
<dbReference type="SMART" id="SM00944">
    <property type="entry name" value="Pro-kuma_activ"/>
    <property type="match status" value="1"/>
</dbReference>